<gene>
    <name evidence="2" type="ORF">ACGU38_32405</name>
</gene>
<feature type="signal peptide" evidence="1">
    <location>
        <begin position="1"/>
        <end position="25"/>
    </location>
</feature>
<protein>
    <submittedName>
        <fullName evidence="2">Uncharacterized protein</fullName>
    </submittedName>
</protein>
<accession>A0ABW7EAH8</accession>
<evidence type="ECO:0000313" key="3">
    <source>
        <dbReference type="Proteomes" id="UP001605990"/>
    </source>
</evidence>
<dbReference type="RefSeq" id="WP_029394217.1">
    <property type="nucleotide sequence ID" value="NZ_JBIENY010000471.1"/>
</dbReference>
<name>A0ABW7EAH8_STRRO</name>
<keyword evidence="1" id="KW-0732">Signal</keyword>
<dbReference type="Proteomes" id="UP001605990">
    <property type="component" value="Unassembled WGS sequence"/>
</dbReference>
<sequence>MSARRLRVALLLATAVPLAAVTATAALRAGRLKVYADRHRIRITARPRLGCPRCHGEGGWWAGGAFPEMETCGCWSDRRELRIRLLPIPAWNEPPF</sequence>
<reference evidence="2 3" key="1">
    <citation type="submission" date="2024-10" db="EMBL/GenBank/DDBJ databases">
        <title>Draft genome assembly of a novel steroid transforming actinomycete isolated from African clawed frog Xenopus laevis.</title>
        <authorList>
            <person name="Bragin E."/>
            <person name="Kollerov V."/>
            <person name="Donova M.V."/>
        </authorList>
    </citation>
    <scope>NUCLEOTIDE SEQUENCE [LARGE SCALE GENOMIC DNA]</scope>
    <source>
        <strain evidence="2 3">MTOC-St3</strain>
    </source>
</reference>
<evidence type="ECO:0000256" key="1">
    <source>
        <dbReference type="SAM" id="SignalP"/>
    </source>
</evidence>
<dbReference type="EMBL" id="JBIENY010000471">
    <property type="protein sequence ID" value="MFG6300038.1"/>
    <property type="molecule type" value="Genomic_DNA"/>
</dbReference>
<keyword evidence="3" id="KW-1185">Reference proteome</keyword>
<feature type="chain" id="PRO_5046716469" evidence="1">
    <location>
        <begin position="26"/>
        <end position="96"/>
    </location>
</feature>
<organism evidence="2 3">
    <name type="scientific">Streptomyces rochei</name>
    <name type="common">Streptomyces parvullus</name>
    <dbReference type="NCBI Taxonomy" id="1928"/>
    <lineage>
        <taxon>Bacteria</taxon>
        <taxon>Bacillati</taxon>
        <taxon>Actinomycetota</taxon>
        <taxon>Actinomycetes</taxon>
        <taxon>Kitasatosporales</taxon>
        <taxon>Streptomycetaceae</taxon>
        <taxon>Streptomyces</taxon>
        <taxon>Streptomyces rochei group</taxon>
    </lineage>
</organism>
<comment type="caution">
    <text evidence="2">The sequence shown here is derived from an EMBL/GenBank/DDBJ whole genome shotgun (WGS) entry which is preliminary data.</text>
</comment>
<proteinExistence type="predicted"/>
<evidence type="ECO:0000313" key="2">
    <source>
        <dbReference type="EMBL" id="MFG6300038.1"/>
    </source>
</evidence>